<gene>
    <name evidence="1" type="ORF">CO666_03575</name>
</gene>
<organism evidence="1 2">
    <name type="scientific">Rhizobium chutanense</name>
    <dbReference type="NCBI Taxonomy" id="2035448"/>
    <lineage>
        <taxon>Bacteria</taxon>
        <taxon>Pseudomonadati</taxon>
        <taxon>Pseudomonadota</taxon>
        <taxon>Alphaproteobacteria</taxon>
        <taxon>Hyphomicrobiales</taxon>
        <taxon>Rhizobiaceae</taxon>
        <taxon>Rhizobium/Agrobacterium group</taxon>
        <taxon>Rhizobium</taxon>
    </lineage>
</organism>
<dbReference type="Pfam" id="PF07409">
    <property type="entry name" value="GP46"/>
    <property type="match status" value="1"/>
</dbReference>
<proteinExistence type="predicted"/>
<evidence type="ECO:0000313" key="1">
    <source>
        <dbReference type="EMBL" id="PDT05696.1"/>
    </source>
</evidence>
<dbReference type="InterPro" id="IPR010877">
    <property type="entry name" value="Phage_Mu_Gp46"/>
</dbReference>
<evidence type="ECO:0000313" key="2">
    <source>
        <dbReference type="Proteomes" id="UP000220768"/>
    </source>
</evidence>
<sequence>MFLDLALRYDSDARRCDLVLGDDFDLVLDETPIPAILMSVGLDRRAASDDPLPEGRSQFLAPASYSERRGCAGDALDPYGDMTGVRTWLLDRAKQTETTRQLCEFWLAESLAWAKAETGEPAQIEVAWLGAGILGYRVQVQDTSVMLSRRVEA</sequence>
<name>A0A2A6JI42_9HYPH</name>
<accession>A0A2A6JI42</accession>
<protein>
    <submittedName>
        <fullName evidence="1">Uncharacterized protein</fullName>
    </submittedName>
</protein>
<dbReference type="RefSeq" id="WP_097610768.1">
    <property type="nucleotide sequence ID" value="NZ_NWSV01000002.1"/>
</dbReference>
<dbReference type="EMBL" id="NWSV01000002">
    <property type="protein sequence ID" value="PDT05696.1"/>
    <property type="molecule type" value="Genomic_DNA"/>
</dbReference>
<comment type="caution">
    <text evidence="1">The sequence shown here is derived from an EMBL/GenBank/DDBJ whole genome shotgun (WGS) entry which is preliminary data.</text>
</comment>
<dbReference type="Proteomes" id="UP000220768">
    <property type="component" value="Unassembled WGS sequence"/>
</dbReference>
<dbReference type="AlphaFoldDB" id="A0A2A6JI42"/>
<keyword evidence="2" id="KW-1185">Reference proteome</keyword>
<reference evidence="1 2" key="1">
    <citation type="submission" date="2017-09" db="EMBL/GenBank/DDBJ databases">
        <title>Comparative genomics of rhizobia isolated from Phaseolus vulgaris in China.</title>
        <authorList>
            <person name="Tong W."/>
        </authorList>
    </citation>
    <scope>NUCLEOTIDE SEQUENCE [LARGE SCALE GENOMIC DNA]</scope>
    <source>
        <strain evidence="1 2">C5</strain>
    </source>
</reference>